<sequence length="150" mass="16745">MQPSHLLYILSVVLLSSCVSASQETRADTSAIKNIGADTASIVPTSDTLRPQAGYYPPECYKAISDIVLSSSFESDGTKKENIKVRIDREEKSKLFIQLFSSEKDHESTIGWLRLDKANEKLEDITIDPDKPNLLTYDKTLISALRQHCP</sequence>
<feature type="chain" id="PRO_5026766388" evidence="1">
    <location>
        <begin position="22"/>
        <end position="150"/>
    </location>
</feature>
<protein>
    <submittedName>
        <fullName evidence="2">Uncharacterized protein</fullName>
    </submittedName>
</protein>
<comment type="caution">
    <text evidence="2">The sequence shown here is derived from an EMBL/GenBank/DDBJ whole genome shotgun (WGS) entry which is preliminary data.</text>
</comment>
<dbReference type="AlphaFoldDB" id="A0A6N8J4I8"/>
<evidence type="ECO:0000313" key="3">
    <source>
        <dbReference type="Proteomes" id="UP000468388"/>
    </source>
</evidence>
<gene>
    <name evidence="2" type="ORF">GO495_00920</name>
</gene>
<dbReference type="RefSeq" id="WP_157297831.1">
    <property type="nucleotide sequence ID" value="NZ_BAAAZB010000005.1"/>
</dbReference>
<name>A0A6N8J4I8_9BACT</name>
<keyword evidence="3" id="KW-1185">Reference proteome</keyword>
<reference evidence="2 3" key="1">
    <citation type="submission" date="2019-12" db="EMBL/GenBank/DDBJ databases">
        <title>The draft genomic sequence of strain Chitinophaga oryziterrae JCM 16595.</title>
        <authorList>
            <person name="Zhang X."/>
        </authorList>
    </citation>
    <scope>NUCLEOTIDE SEQUENCE [LARGE SCALE GENOMIC DNA]</scope>
    <source>
        <strain evidence="2 3">JCM 16595</strain>
    </source>
</reference>
<proteinExistence type="predicted"/>
<evidence type="ECO:0000256" key="1">
    <source>
        <dbReference type="SAM" id="SignalP"/>
    </source>
</evidence>
<accession>A0A6N8J4I8</accession>
<organism evidence="2 3">
    <name type="scientific">Chitinophaga oryziterrae</name>
    <dbReference type="NCBI Taxonomy" id="1031224"/>
    <lineage>
        <taxon>Bacteria</taxon>
        <taxon>Pseudomonadati</taxon>
        <taxon>Bacteroidota</taxon>
        <taxon>Chitinophagia</taxon>
        <taxon>Chitinophagales</taxon>
        <taxon>Chitinophagaceae</taxon>
        <taxon>Chitinophaga</taxon>
    </lineage>
</organism>
<dbReference type="OrthoDB" id="883995at2"/>
<dbReference type="EMBL" id="WRXO01000001">
    <property type="protein sequence ID" value="MVT39129.1"/>
    <property type="molecule type" value="Genomic_DNA"/>
</dbReference>
<evidence type="ECO:0000313" key="2">
    <source>
        <dbReference type="EMBL" id="MVT39129.1"/>
    </source>
</evidence>
<keyword evidence="1" id="KW-0732">Signal</keyword>
<feature type="signal peptide" evidence="1">
    <location>
        <begin position="1"/>
        <end position="21"/>
    </location>
</feature>
<dbReference type="Proteomes" id="UP000468388">
    <property type="component" value="Unassembled WGS sequence"/>
</dbReference>